<dbReference type="Pfam" id="PF16282">
    <property type="entry name" value="SANT_DAMP1_like"/>
    <property type="match status" value="1"/>
</dbReference>
<dbReference type="GO" id="GO:0035267">
    <property type="term" value="C:NuA4 histone acetyltransferase complex"/>
    <property type="evidence" value="ECO:0000318"/>
    <property type="project" value="GO_Central"/>
</dbReference>
<feature type="region of interest" description="Disordered" evidence="8">
    <location>
        <begin position="14"/>
        <end position="45"/>
    </location>
</feature>
<evidence type="ECO:0000313" key="12">
    <source>
        <dbReference type="Proteomes" id="UP000001593"/>
    </source>
</evidence>
<dbReference type="FunFam" id="1.10.10.60:FF:000087">
    <property type="entry name" value="DNA methyltransferase 1-associated protein 1"/>
    <property type="match status" value="1"/>
</dbReference>
<evidence type="ECO:0000256" key="7">
    <source>
        <dbReference type="SAM" id="Coils"/>
    </source>
</evidence>
<keyword evidence="5" id="KW-0539">Nucleus</keyword>
<keyword evidence="3" id="KW-0805">Transcription regulation</keyword>
<gene>
    <name evidence="11" type="ORF">NEMVEDRAFT_v1g162604</name>
</gene>
<dbReference type="InterPro" id="IPR008468">
    <property type="entry name" value="DMAP1"/>
</dbReference>
<dbReference type="AlphaFoldDB" id="A7RTT5"/>
<feature type="region of interest" description="Disordered" evidence="8">
    <location>
        <begin position="280"/>
        <end position="307"/>
    </location>
</feature>
<evidence type="ECO:0000256" key="6">
    <source>
        <dbReference type="ARBA" id="ARBA00067416"/>
    </source>
</evidence>
<dbReference type="OrthoDB" id="19740at2759"/>
<accession>A7RTT5</accession>
<reference evidence="11 12" key="1">
    <citation type="journal article" date="2007" name="Science">
        <title>Sea anemone genome reveals ancestral eumetazoan gene repertoire and genomic organization.</title>
        <authorList>
            <person name="Putnam N.H."/>
            <person name="Srivastava M."/>
            <person name="Hellsten U."/>
            <person name="Dirks B."/>
            <person name="Chapman J."/>
            <person name="Salamov A."/>
            <person name="Terry A."/>
            <person name="Shapiro H."/>
            <person name="Lindquist E."/>
            <person name="Kapitonov V.V."/>
            <person name="Jurka J."/>
            <person name="Genikhovich G."/>
            <person name="Grigoriev I.V."/>
            <person name="Lucas S.M."/>
            <person name="Steele R.E."/>
            <person name="Finnerty J.R."/>
            <person name="Technau U."/>
            <person name="Martindale M.Q."/>
            <person name="Rokhsar D.S."/>
        </authorList>
    </citation>
    <scope>NUCLEOTIDE SEQUENCE [LARGE SCALE GENOMIC DNA]</scope>
    <source>
        <strain evidence="12">CH2 X CH6</strain>
    </source>
</reference>
<dbReference type="KEGG" id="nve:5517177"/>
<dbReference type="OMA" id="RNNIQNW"/>
<feature type="domain" description="DAMP1 SANT/Myb-like" evidence="10">
    <location>
        <begin position="120"/>
        <end position="201"/>
    </location>
</feature>
<organism evidence="11 12">
    <name type="scientific">Nematostella vectensis</name>
    <name type="common">Starlet sea anemone</name>
    <dbReference type="NCBI Taxonomy" id="45351"/>
    <lineage>
        <taxon>Eukaryota</taxon>
        <taxon>Metazoa</taxon>
        <taxon>Cnidaria</taxon>
        <taxon>Anthozoa</taxon>
        <taxon>Hexacorallia</taxon>
        <taxon>Actiniaria</taxon>
        <taxon>Edwardsiidae</taxon>
        <taxon>Nematostella</taxon>
    </lineage>
</organism>
<comment type="subcellular location">
    <subcellularLocation>
        <location evidence="1">Nucleus</location>
    </subcellularLocation>
</comment>
<feature type="compositionally biased region" description="Polar residues" evidence="8">
    <location>
        <begin position="426"/>
        <end position="435"/>
    </location>
</feature>
<evidence type="ECO:0000256" key="8">
    <source>
        <dbReference type="SAM" id="MobiDB-lite"/>
    </source>
</evidence>
<dbReference type="InterPro" id="IPR009057">
    <property type="entry name" value="Homeodomain-like_sf"/>
</dbReference>
<dbReference type="GO" id="GO:0006338">
    <property type="term" value="P:chromatin remodeling"/>
    <property type="evidence" value="ECO:0007669"/>
    <property type="project" value="InterPro"/>
</dbReference>
<name>A7RTT5_NEMVE</name>
<evidence type="ECO:0000313" key="11">
    <source>
        <dbReference type="EMBL" id="EDO45142.1"/>
    </source>
</evidence>
<keyword evidence="7" id="KW-0175">Coiled coil</keyword>
<keyword evidence="4" id="KW-0804">Transcription</keyword>
<dbReference type="GO" id="GO:0000812">
    <property type="term" value="C:Swr1 complex"/>
    <property type="evidence" value="ECO:0000318"/>
    <property type="project" value="GO_Central"/>
</dbReference>
<sequence length="471" mass="54631">MSDIRDILELEQPASYGGVPSKDAIVSGMKQPKKPKRVSEQPLKRPEGMHRELFALLYNDNRDSPSLAPSDTTHGYKQLKAKLGRKHVRPWKWVPFKNPARPDGAMLYHWRRGADEAKEYPFARFDKKVDVPTYTNEEYKMYLNDNQQSTWTQEETDHLFELCRTYDLRFIIINDRYDREKFQTRTIEDLKDRYYSCVTRLLKARVPTGQEPANLPTPYHAQHETDRKRQLLKLYNRTQEQVQEEEMLMAELRKIEMRKKEREKKQQDLQKLITAAENSAEYRQKREKKPIKKKVPKKKGDAQEEKKVEVPSTGVKFPENKGAGVFLRSARLKMPGAVGTKKTKAVEQLLEELGVDLQPMPTESISQQFNELRNDMILLYELKQAAGNCEFEQQTLKHRIEALAPGKDISHLLVSFDVPATPKVTQQQPSVQSATPLIDAVTPSPGSLNPQRKRRTASVFMDQNPLKKKKF</sequence>
<dbReference type="InterPro" id="IPR032563">
    <property type="entry name" value="DAMP1_SANT-like"/>
</dbReference>
<evidence type="ECO:0000256" key="3">
    <source>
        <dbReference type="ARBA" id="ARBA00023015"/>
    </source>
</evidence>
<keyword evidence="12" id="KW-1185">Reference proteome</keyword>
<dbReference type="GO" id="GO:0000122">
    <property type="term" value="P:negative regulation of transcription by RNA polymerase II"/>
    <property type="evidence" value="ECO:0000318"/>
    <property type="project" value="GO_Central"/>
</dbReference>
<dbReference type="PANTHER" id="PTHR12855:SF10">
    <property type="entry name" value="DNA METHYLTRANSFERASE 1-ASSOCIATED PROTEIN 1"/>
    <property type="match status" value="1"/>
</dbReference>
<feature type="domain" description="DNA methyltransferase 1-associated 1" evidence="9">
    <location>
        <begin position="244"/>
        <end position="408"/>
    </location>
</feature>
<evidence type="ECO:0000256" key="2">
    <source>
        <dbReference type="ARBA" id="ARBA00022853"/>
    </source>
</evidence>
<dbReference type="GO" id="GO:0006281">
    <property type="term" value="P:DNA repair"/>
    <property type="evidence" value="ECO:0007669"/>
    <property type="project" value="InterPro"/>
</dbReference>
<evidence type="ECO:0000256" key="5">
    <source>
        <dbReference type="ARBA" id="ARBA00023242"/>
    </source>
</evidence>
<proteinExistence type="predicted"/>
<dbReference type="STRING" id="45351.A7RTT5"/>
<dbReference type="EMBL" id="DS469538">
    <property type="protein sequence ID" value="EDO45142.1"/>
    <property type="molecule type" value="Genomic_DNA"/>
</dbReference>
<protein>
    <recommendedName>
        <fullName evidence="6">DNA methyltransferase 1-associated protein 1</fullName>
    </recommendedName>
</protein>
<evidence type="ECO:0000259" key="10">
    <source>
        <dbReference type="Pfam" id="PF16282"/>
    </source>
</evidence>
<feature type="compositionally biased region" description="Basic residues" evidence="8">
    <location>
        <begin position="285"/>
        <end position="297"/>
    </location>
</feature>
<feature type="compositionally biased region" description="Basic and acidic residues" evidence="8">
    <location>
        <begin position="298"/>
        <end position="307"/>
    </location>
</feature>
<dbReference type="eggNOG" id="KOG2656">
    <property type="taxonomic scope" value="Eukaryota"/>
</dbReference>
<dbReference type="SUPFAM" id="SSF46689">
    <property type="entry name" value="Homeodomain-like"/>
    <property type="match status" value="1"/>
</dbReference>
<dbReference type="GO" id="GO:0003714">
    <property type="term" value="F:transcription corepressor activity"/>
    <property type="evidence" value="ECO:0000318"/>
    <property type="project" value="GO_Central"/>
</dbReference>
<dbReference type="Pfam" id="PF05499">
    <property type="entry name" value="DMAP1"/>
    <property type="match status" value="1"/>
</dbReference>
<evidence type="ECO:0000259" key="9">
    <source>
        <dbReference type="Pfam" id="PF05499"/>
    </source>
</evidence>
<dbReference type="PANTHER" id="PTHR12855">
    <property type="entry name" value="DNA METHYLTRANSFERASE 1-ASSOCIATED PROTEIN 1 FAMILY MEMBER"/>
    <property type="match status" value="1"/>
</dbReference>
<dbReference type="InterPro" id="IPR027109">
    <property type="entry name" value="Swc4/Dmap1"/>
</dbReference>
<dbReference type="HOGENOM" id="CLU_018539_1_1_1"/>
<evidence type="ECO:0000256" key="1">
    <source>
        <dbReference type="ARBA" id="ARBA00004123"/>
    </source>
</evidence>
<evidence type="ECO:0000256" key="4">
    <source>
        <dbReference type="ARBA" id="ARBA00023163"/>
    </source>
</evidence>
<dbReference type="PhylomeDB" id="A7RTT5"/>
<keyword evidence="2" id="KW-0156">Chromatin regulator</keyword>
<dbReference type="InParanoid" id="A7RTT5"/>
<feature type="region of interest" description="Disordered" evidence="8">
    <location>
        <begin position="426"/>
        <end position="471"/>
    </location>
</feature>
<feature type="coiled-coil region" evidence="7">
    <location>
        <begin position="228"/>
        <end position="279"/>
    </location>
</feature>
<dbReference type="Proteomes" id="UP000001593">
    <property type="component" value="Unassembled WGS sequence"/>
</dbReference>
<dbReference type="Gene3D" id="1.10.10.60">
    <property type="entry name" value="Homeodomain-like"/>
    <property type="match status" value="1"/>
</dbReference>